<accession>A0A1L5NE55</accession>
<dbReference type="STRING" id="56730.IE4872_CH00511"/>
<evidence type="ECO:0000259" key="1">
    <source>
        <dbReference type="PROSITE" id="PS51819"/>
    </source>
</evidence>
<name>A0A1L5NE55_9HYPH</name>
<sequence>MAGNSGKQHPALRVKTHGIILGTERFAECVRFYRDILELPVWFEKDQLVCLHFGDGYLMIETGGMAREERKPNQENPTMLRLNVMDVEGAAAELEARGVSVEIKRFTWGTVGTFIDPDGNACELKNADDPFFS</sequence>
<dbReference type="AlphaFoldDB" id="A0A1L5NE55"/>
<dbReference type="Gene3D" id="3.10.180.10">
    <property type="entry name" value="2,3-Dihydroxybiphenyl 1,2-Dioxygenase, domain 1"/>
    <property type="match status" value="1"/>
</dbReference>
<dbReference type="RefSeq" id="WP_074066492.1">
    <property type="nucleotide sequence ID" value="NZ_CP017101.1"/>
</dbReference>
<dbReference type="InterPro" id="IPR004360">
    <property type="entry name" value="Glyas_Fos-R_dOase_dom"/>
</dbReference>
<evidence type="ECO:0000313" key="3">
    <source>
        <dbReference type="Proteomes" id="UP000184749"/>
    </source>
</evidence>
<keyword evidence="2" id="KW-0560">Oxidoreductase</keyword>
<dbReference type="EMBL" id="CP017101">
    <property type="protein sequence ID" value="APO66176.1"/>
    <property type="molecule type" value="Genomic_DNA"/>
</dbReference>
<dbReference type="Proteomes" id="UP000184749">
    <property type="component" value="Chromosome"/>
</dbReference>
<gene>
    <name evidence="2" type="ORF">IE4872_CH00511</name>
</gene>
<organism evidence="2 3">
    <name type="scientific">Rhizobium gallicum</name>
    <dbReference type="NCBI Taxonomy" id="56730"/>
    <lineage>
        <taxon>Bacteria</taxon>
        <taxon>Pseudomonadati</taxon>
        <taxon>Pseudomonadota</taxon>
        <taxon>Alphaproteobacteria</taxon>
        <taxon>Hyphomicrobiales</taxon>
        <taxon>Rhizobiaceae</taxon>
        <taxon>Rhizobium/Agrobacterium group</taxon>
        <taxon>Rhizobium</taxon>
    </lineage>
</organism>
<reference evidence="2 3" key="1">
    <citation type="submission" date="2016-09" db="EMBL/GenBank/DDBJ databases">
        <title>The complete genome sequences of Rhizobium gallicum, symbiovars gallicum and phaseoli, symbionts associated to common bean (Phaseolus vulgaris).</title>
        <authorList>
            <person name="Bustos P."/>
            <person name="Santamaria R.I."/>
            <person name="Perez-Carrascal O.M."/>
            <person name="Juarez S."/>
            <person name="Lozano L."/>
            <person name="Martinez-Flores I."/>
            <person name="Martinez-Romero E."/>
            <person name="Cevallos M."/>
            <person name="Romero D."/>
            <person name="Davila G."/>
            <person name="Gonzalez V."/>
        </authorList>
    </citation>
    <scope>NUCLEOTIDE SEQUENCE [LARGE SCALE GENOMIC DNA]</scope>
    <source>
        <strain evidence="2 3">IE4872</strain>
    </source>
</reference>
<proteinExistence type="predicted"/>
<dbReference type="GO" id="GO:0051213">
    <property type="term" value="F:dioxygenase activity"/>
    <property type="evidence" value="ECO:0007669"/>
    <property type="project" value="UniProtKB-KW"/>
</dbReference>
<dbReference type="SUPFAM" id="SSF54593">
    <property type="entry name" value="Glyoxalase/Bleomycin resistance protein/Dihydroxybiphenyl dioxygenase"/>
    <property type="match status" value="1"/>
</dbReference>
<keyword evidence="2" id="KW-0223">Dioxygenase</keyword>
<dbReference type="PROSITE" id="PS51819">
    <property type="entry name" value="VOC"/>
    <property type="match status" value="1"/>
</dbReference>
<protein>
    <submittedName>
        <fullName evidence="2">Glyoxalase/bleomycin resistance protein/dioxygenase family protein</fullName>
    </submittedName>
</protein>
<dbReference type="InterPro" id="IPR029068">
    <property type="entry name" value="Glyas_Bleomycin-R_OHBP_Dase"/>
</dbReference>
<evidence type="ECO:0000313" key="2">
    <source>
        <dbReference type="EMBL" id="APO66176.1"/>
    </source>
</evidence>
<dbReference type="InterPro" id="IPR037523">
    <property type="entry name" value="VOC_core"/>
</dbReference>
<dbReference type="Pfam" id="PF00903">
    <property type="entry name" value="Glyoxalase"/>
    <property type="match status" value="1"/>
</dbReference>
<feature type="domain" description="VOC" evidence="1">
    <location>
        <begin position="15"/>
        <end position="127"/>
    </location>
</feature>